<proteinExistence type="predicted"/>
<evidence type="ECO:0000313" key="3">
    <source>
        <dbReference type="Proteomes" id="UP001141552"/>
    </source>
</evidence>
<evidence type="ECO:0000313" key="2">
    <source>
        <dbReference type="EMBL" id="KAJ4826490.1"/>
    </source>
</evidence>
<sequence>METTVESLTKSSLEVAATKSSPEAMMGPSVAELEAMESFMMYSSLGYSSREEMEAMESSKSEEFKAMKSLKSSLKLKSWPYIEAMKSSIVVEAMKSPLHIEAGGQKYVLYCRNVNKFTSWRPRRPGDHDTVKSIEEEPNKPDPARDVYDFYRCVGGDFMEPFDFDSSDITDFMPLFAQTALDSHSRFRWGNARLYPVMKFRNICNLEEGDDTIYIHFNFSATRLPPPHDFDPTQLSIHDPNVIHLYCVTKISWPRGFVIRKCIKVDDLDDKLDRDYCMC</sequence>
<organism evidence="2 3">
    <name type="scientific">Turnera subulata</name>
    <dbReference type="NCBI Taxonomy" id="218843"/>
    <lineage>
        <taxon>Eukaryota</taxon>
        <taxon>Viridiplantae</taxon>
        <taxon>Streptophyta</taxon>
        <taxon>Embryophyta</taxon>
        <taxon>Tracheophyta</taxon>
        <taxon>Spermatophyta</taxon>
        <taxon>Magnoliopsida</taxon>
        <taxon>eudicotyledons</taxon>
        <taxon>Gunneridae</taxon>
        <taxon>Pentapetalae</taxon>
        <taxon>rosids</taxon>
        <taxon>fabids</taxon>
        <taxon>Malpighiales</taxon>
        <taxon>Passifloraceae</taxon>
        <taxon>Turnera</taxon>
    </lineage>
</organism>
<keyword evidence="3" id="KW-1185">Reference proteome</keyword>
<feature type="compositionally biased region" description="Polar residues" evidence="1">
    <location>
        <begin position="1"/>
        <end position="12"/>
    </location>
</feature>
<feature type="region of interest" description="Disordered" evidence="1">
    <location>
        <begin position="1"/>
        <end position="21"/>
    </location>
</feature>
<evidence type="ECO:0000256" key="1">
    <source>
        <dbReference type="SAM" id="MobiDB-lite"/>
    </source>
</evidence>
<dbReference type="AlphaFoldDB" id="A0A9Q0F926"/>
<accession>A0A9Q0F926</accession>
<dbReference type="Proteomes" id="UP001141552">
    <property type="component" value="Unassembled WGS sequence"/>
</dbReference>
<reference evidence="2" key="1">
    <citation type="submission" date="2022-02" db="EMBL/GenBank/DDBJ databases">
        <authorList>
            <person name="Henning P.M."/>
            <person name="McCubbin A.G."/>
            <person name="Shore J.S."/>
        </authorList>
    </citation>
    <scope>NUCLEOTIDE SEQUENCE</scope>
    <source>
        <strain evidence="2">F60SS</strain>
        <tissue evidence="2">Leaves</tissue>
    </source>
</reference>
<reference evidence="2" key="2">
    <citation type="journal article" date="2023" name="Plants (Basel)">
        <title>Annotation of the Turnera subulata (Passifloraceae) Draft Genome Reveals the S-Locus Evolved after the Divergence of Turneroideae from Passifloroideae in a Stepwise Manner.</title>
        <authorList>
            <person name="Henning P.M."/>
            <person name="Roalson E.H."/>
            <person name="Mir W."/>
            <person name="McCubbin A.G."/>
            <person name="Shore J.S."/>
        </authorList>
    </citation>
    <scope>NUCLEOTIDE SEQUENCE</scope>
    <source>
        <strain evidence="2">F60SS</strain>
    </source>
</reference>
<protein>
    <submittedName>
        <fullName evidence="2">Uncharacterized protein</fullName>
    </submittedName>
</protein>
<dbReference type="EMBL" id="JAKUCV010006658">
    <property type="protein sequence ID" value="KAJ4826490.1"/>
    <property type="molecule type" value="Genomic_DNA"/>
</dbReference>
<name>A0A9Q0F926_9ROSI</name>
<gene>
    <name evidence="2" type="ORF">Tsubulata_020108</name>
</gene>
<comment type="caution">
    <text evidence="2">The sequence shown here is derived from an EMBL/GenBank/DDBJ whole genome shotgun (WGS) entry which is preliminary data.</text>
</comment>